<evidence type="ECO:0000313" key="2">
    <source>
        <dbReference type="Proteomes" id="UP000703269"/>
    </source>
</evidence>
<gene>
    <name evidence="1" type="ORF">PsYK624_014020</name>
</gene>
<keyword evidence="2" id="KW-1185">Reference proteome</keyword>
<dbReference type="AlphaFoldDB" id="A0A9P3FY34"/>
<organism evidence="1 2">
    <name type="scientific">Phanerochaete sordida</name>
    <dbReference type="NCBI Taxonomy" id="48140"/>
    <lineage>
        <taxon>Eukaryota</taxon>
        <taxon>Fungi</taxon>
        <taxon>Dikarya</taxon>
        <taxon>Basidiomycota</taxon>
        <taxon>Agaricomycotina</taxon>
        <taxon>Agaricomycetes</taxon>
        <taxon>Polyporales</taxon>
        <taxon>Phanerochaetaceae</taxon>
        <taxon>Phanerochaete</taxon>
    </lineage>
</organism>
<sequence length="69" mass="8355">MEIGRGLRWRQRLAVGSNFRHFKRRARRQPYSIRVETTWQISVCTRPGFHLARRRLSPQYTSFDPTFSM</sequence>
<proteinExistence type="predicted"/>
<reference evidence="1 2" key="1">
    <citation type="submission" date="2021-08" db="EMBL/GenBank/DDBJ databases">
        <title>Draft Genome Sequence of Phanerochaete sordida strain YK-624.</title>
        <authorList>
            <person name="Mori T."/>
            <person name="Dohra H."/>
            <person name="Suzuki T."/>
            <person name="Kawagishi H."/>
            <person name="Hirai H."/>
        </authorList>
    </citation>
    <scope>NUCLEOTIDE SEQUENCE [LARGE SCALE GENOMIC DNA]</scope>
    <source>
        <strain evidence="1 2">YK-624</strain>
    </source>
</reference>
<protein>
    <submittedName>
        <fullName evidence="1">Uncharacterized protein</fullName>
    </submittedName>
</protein>
<evidence type="ECO:0000313" key="1">
    <source>
        <dbReference type="EMBL" id="GJE85323.1"/>
    </source>
</evidence>
<dbReference type="EMBL" id="BPQB01000002">
    <property type="protein sequence ID" value="GJE85323.1"/>
    <property type="molecule type" value="Genomic_DNA"/>
</dbReference>
<name>A0A9P3FY34_9APHY</name>
<accession>A0A9P3FY34</accession>
<comment type="caution">
    <text evidence="1">The sequence shown here is derived from an EMBL/GenBank/DDBJ whole genome shotgun (WGS) entry which is preliminary data.</text>
</comment>
<dbReference type="Proteomes" id="UP000703269">
    <property type="component" value="Unassembled WGS sequence"/>
</dbReference>